<sequence length="183" mass="20927">VDDLLNESPNTTVENASHASLEDEFEEGVTVAVTHPLYLAPGDTSGIFLISFQLTDTDNYSLWHRSMRIALLGRNKLGIIDGRWPKERFREKYWYQWERCNAIILSWMMNLVAPALISGIAYATSAQVVWMDLLECFDKVNDTRCYNLHKEIATLNQGTASISIYYSKLKDLWDETESVVPTL</sequence>
<name>A0A1U7X5B3_NICSY</name>
<dbReference type="Pfam" id="PF14244">
    <property type="entry name" value="Retrotran_gag_3"/>
    <property type="match status" value="1"/>
</dbReference>
<dbReference type="PANTHER" id="PTHR37610">
    <property type="entry name" value="CCHC-TYPE DOMAIN-CONTAINING PROTEIN"/>
    <property type="match status" value="1"/>
</dbReference>
<accession>A0A1U7X5B3</accession>
<dbReference type="PANTHER" id="PTHR37610:SF86">
    <property type="entry name" value="RETROTRANSPOSON COPIA-LIKE N-TERMINAL DOMAIN-CONTAINING PROTEIN"/>
    <property type="match status" value="1"/>
</dbReference>
<dbReference type="eggNOG" id="KOG0017">
    <property type="taxonomic scope" value="Eukaryota"/>
</dbReference>
<protein>
    <submittedName>
        <fullName evidence="3">Uncharacterized protein LOC104230871</fullName>
    </submittedName>
</protein>
<reference evidence="3" key="2">
    <citation type="submission" date="2025-08" db="UniProtKB">
        <authorList>
            <consortium name="RefSeq"/>
        </authorList>
    </citation>
    <scope>IDENTIFICATION</scope>
    <source>
        <tissue evidence="3">Leaf</tissue>
    </source>
</reference>
<proteinExistence type="predicted"/>
<feature type="non-terminal residue" evidence="3">
    <location>
        <position position="1"/>
    </location>
</feature>
<organism evidence="2 3">
    <name type="scientific">Nicotiana sylvestris</name>
    <name type="common">Wood tobacco</name>
    <name type="synonym">South American tobacco</name>
    <dbReference type="NCBI Taxonomy" id="4096"/>
    <lineage>
        <taxon>Eukaryota</taxon>
        <taxon>Viridiplantae</taxon>
        <taxon>Streptophyta</taxon>
        <taxon>Embryophyta</taxon>
        <taxon>Tracheophyta</taxon>
        <taxon>Spermatophyta</taxon>
        <taxon>Magnoliopsida</taxon>
        <taxon>eudicotyledons</taxon>
        <taxon>Gunneridae</taxon>
        <taxon>Pentapetalae</taxon>
        <taxon>asterids</taxon>
        <taxon>lamiids</taxon>
        <taxon>Solanales</taxon>
        <taxon>Solanaceae</taxon>
        <taxon>Nicotianoideae</taxon>
        <taxon>Nicotianeae</taxon>
        <taxon>Nicotiana</taxon>
    </lineage>
</organism>
<evidence type="ECO:0000259" key="1">
    <source>
        <dbReference type="Pfam" id="PF14244"/>
    </source>
</evidence>
<gene>
    <name evidence="3" type="primary">LOC104230871</name>
</gene>
<dbReference type="InterPro" id="IPR029472">
    <property type="entry name" value="Copia-like_N"/>
</dbReference>
<keyword evidence="2" id="KW-1185">Reference proteome</keyword>
<feature type="domain" description="Retrotransposon Copia-like N-terminal" evidence="1">
    <location>
        <begin position="43"/>
        <end position="85"/>
    </location>
</feature>
<dbReference type="RefSeq" id="XP_009782069.1">
    <property type="nucleotide sequence ID" value="XM_009783767.1"/>
</dbReference>
<evidence type="ECO:0000313" key="2">
    <source>
        <dbReference type="Proteomes" id="UP000189701"/>
    </source>
</evidence>
<dbReference type="AlphaFoldDB" id="A0A1U7X5B3"/>
<dbReference type="OrthoDB" id="1305621at2759"/>
<evidence type="ECO:0000313" key="3">
    <source>
        <dbReference type="RefSeq" id="XP_009782069.1"/>
    </source>
</evidence>
<dbReference type="Proteomes" id="UP000189701">
    <property type="component" value="Unplaced"/>
</dbReference>
<reference evidence="2" key="1">
    <citation type="journal article" date="2013" name="Genome Biol.">
        <title>Reference genomes and transcriptomes of Nicotiana sylvestris and Nicotiana tomentosiformis.</title>
        <authorList>
            <person name="Sierro N."/>
            <person name="Battey J.N."/>
            <person name="Ouadi S."/>
            <person name="Bovet L."/>
            <person name="Goepfert S."/>
            <person name="Bakaher N."/>
            <person name="Peitsch M.C."/>
            <person name="Ivanov N.V."/>
        </authorList>
    </citation>
    <scope>NUCLEOTIDE SEQUENCE [LARGE SCALE GENOMIC DNA]</scope>
</reference>